<dbReference type="Proteomes" id="UP000777438">
    <property type="component" value="Unassembled WGS sequence"/>
</dbReference>
<keyword evidence="3" id="KW-1185">Reference proteome</keyword>
<evidence type="ECO:0000313" key="3">
    <source>
        <dbReference type="Proteomes" id="UP000777438"/>
    </source>
</evidence>
<evidence type="ECO:0000259" key="1">
    <source>
        <dbReference type="Pfam" id="PF17111"/>
    </source>
</evidence>
<evidence type="ECO:0000313" key="2">
    <source>
        <dbReference type="EMBL" id="KAH6889817.1"/>
    </source>
</evidence>
<dbReference type="AlphaFoldDB" id="A0A9P9APK0"/>
<comment type="caution">
    <text evidence="2">The sequence shown here is derived from an EMBL/GenBank/DDBJ whole genome shotgun (WGS) entry which is preliminary data.</text>
</comment>
<protein>
    <recommendedName>
        <fullName evidence="1">Azaphilone pigments biosynthesis cluster protein L N-terminal domain-containing protein</fullName>
    </recommendedName>
</protein>
<sequence length="141" mass="15567">MAEVLGAVSGAVSLVAFTGQLAKSAASLYTFVNDIKDAPDDVRRIAQELQISQLVLSKLPSTFTGQDVDLNQALAHCEGCVDELIEFKKKIDPEARLSRHGKLWAQCKFAAKRSDLAKYLSNLQRANFLLQQACSVQIRWD</sequence>
<accession>A0A9P9APK0</accession>
<dbReference type="Pfam" id="PF17111">
    <property type="entry name" value="PigL_N"/>
    <property type="match status" value="1"/>
</dbReference>
<feature type="domain" description="Azaphilone pigments biosynthesis cluster protein L N-terminal" evidence="1">
    <location>
        <begin position="8"/>
        <end position="119"/>
    </location>
</feature>
<dbReference type="OrthoDB" id="539213at2759"/>
<dbReference type="EMBL" id="JAGPYM010000010">
    <property type="protein sequence ID" value="KAH6889817.1"/>
    <property type="molecule type" value="Genomic_DNA"/>
</dbReference>
<organism evidence="2 3">
    <name type="scientific">Thelonectria olida</name>
    <dbReference type="NCBI Taxonomy" id="1576542"/>
    <lineage>
        <taxon>Eukaryota</taxon>
        <taxon>Fungi</taxon>
        <taxon>Dikarya</taxon>
        <taxon>Ascomycota</taxon>
        <taxon>Pezizomycotina</taxon>
        <taxon>Sordariomycetes</taxon>
        <taxon>Hypocreomycetidae</taxon>
        <taxon>Hypocreales</taxon>
        <taxon>Nectriaceae</taxon>
        <taxon>Thelonectria</taxon>
    </lineage>
</organism>
<reference evidence="2 3" key="1">
    <citation type="journal article" date="2021" name="Nat. Commun.">
        <title>Genetic determinants of endophytism in the Arabidopsis root mycobiome.</title>
        <authorList>
            <person name="Mesny F."/>
            <person name="Miyauchi S."/>
            <person name="Thiergart T."/>
            <person name="Pickel B."/>
            <person name="Atanasova L."/>
            <person name="Karlsson M."/>
            <person name="Huettel B."/>
            <person name="Barry K.W."/>
            <person name="Haridas S."/>
            <person name="Chen C."/>
            <person name="Bauer D."/>
            <person name="Andreopoulos W."/>
            <person name="Pangilinan J."/>
            <person name="LaButti K."/>
            <person name="Riley R."/>
            <person name="Lipzen A."/>
            <person name="Clum A."/>
            <person name="Drula E."/>
            <person name="Henrissat B."/>
            <person name="Kohler A."/>
            <person name="Grigoriev I.V."/>
            <person name="Martin F.M."/>
            <person name="Hacquard S."/>
        </authorList>
    </citation>
    <scope>NUCLEOTIDE SEQUENCE [LARGE SCALE GENOMIC DNA]</scope>
    <source>
        <strain evidence="2 3">MPI-CAGE-CH-0241</strain>
    </source>
</reference>
<dbReference type="InterPro" id="IPR031348">
    <property type="entry name" value="PigL_N"/>
</dbReference>
<name>A0A9P9APK0_9HYPO</name>
<gene>
    <name evidence="2" type="ORF">B0T10DRAFT_571906</name>
</gene>
<proteinExistence type="predicted"/>